<organism evidence="2 3">
    <name type="scientific">Ceratitis capitata</name>
    <name type="common">Mediterranean fruit fly</name>
    <name type="synonym">Tephritis capitata</name>
    <dbReference type="NCBI Taxonomy" id="7213"/>
    <lineage>
        <taxon>Eukaryota</taxon>
        <taxon>Metazoa</taxon>
        <taxon>Ecdysozoa</taxon>
        <taxon>Arthropoda</taxon>
        <taxon>Hexapoda</taxon>
        <taxon>Insecta</taxon>
        <taxon>Pterygota</taxon>
        <taxon>Neoptera</taxon>
        <taxon>Endopterygota</taxon>
        <taxon>Diptera</taxon>
        <taxon>Brachycera</taxon>
        <taxon>Muscomorpha</taxon>
        <taxon>Tephritoidea</taxon>
        <taxon>Tephritidae</taxon>
        <taxon>Ceratitis</taxon>
        <taxon>Ceratitis</taxon>
    </lineage>
</organism>
<gene>
    <name evidence="2" type="ORF">CCAP1982_LOCUS20619</name>
</gene>
<evidence type="ECO:0000313" key="2">
    <source>
        <dbReference type="EMBL" id="CAD7012536.1"/>
    </source>
</evidence>
<evidence type="ECO:0000313" key="3">
    <source>
        <dbReference type="Proteomes" id="UP000606786"/>
    </source>
</evidence>
<accession>A0A811VAW6</accession>
<reference evidence="2" key="1">
    <citation type="submission" date="2020-11" db="EMBL/GenBank/DDBJ databases">
        <authorList>
            <person name="Whitehead M."/>
        </authorList>
    </citation>
    <scope>NUCLEOTIDE SEQUENCE</scope>
    <source>
        <strain evidence="2">EGII</strain>
    </source>
</reference>
<proteinExistence type="predicted"/>
<feature type="region of interest" description="Disordered" evidence="1">
    <location>
        <begin position="58"/>
        <end position="77"/>
    </location>
</feature>
<dbReference type="AlphaFoldDB" id="A0A811VAW6"/>
<keyword evidence="3" id="KW-1185">Reference proteome</keyword>
<feature type="region of interest" description="Disordered" evidence="1">
    <location>
        <begin position="1"/>
        <end position="41"/>
    </location>
</feature>
<comment type="caution">
    <text evidence="2">The sequence shown here is derived from an EMBL/GenBank/DDBJ whole genome shotgun (WGS) entry which is preliminary data.</text>
</comment>
<dbReference type="Proteomes" id="UP000606786">
    <property type="component" value="Unassembled WGS sequence"/>
</dbReference>
<name>A0A811VAW6_CERCA</name>
<evidence type="ECO:0000256" key="1">
    <source>
        <dbReference type="SAM" id="MobiDB-lite"/>
    </source>
</evidence>
<dbReference type="OrthoDB" id="377733at2759"/>
<sequence>MSDDPDRKPTVRNHSNTQRGSSGGSSSRNPSSINVHTHTRQQWMMIVQRRVVMQTRRQVHKTTHRHTQTERQKSESSYIVSRQFHGQLSSAAAENVLQKSNTWCRTQWCKLKRAVNQRRRVADRPESQVICQRCRKACHRLDEYCGCKKRWRNKNGGVGWRACRGGTGYDGFIHTKTQPAFLCSACKGNKNCQSERNAKFVCVPATAKCLETKDLLQLDGTVECELPNRHLYEFNGVLKESNKPTVALGPDQILQRGAVLRNTAWISALSSTLDTIRNL</sequence>
<dbReference type="EMBL" id="CAJHJT010000056">
    <property type="protein sequence ID" value="CAD7012536.1"/>
    <property type="molecule type" value="Genomic_DNA"/>
</dbReference>
<protein>
    <submittedName>
        <fullName evidence="2">(Mediterranean fruit fly) hypothetical protein</fullName>
    </submittedName>
</protein>